<comment type="caution">
    <text evidence="2">The sequence shown here is derived from an EMBL/GenBank/DDBJ whole genome shotgun (WGS) entry which is preliminary data.</text>
</comment>
<dbReference type="PATRIC" id="fig|1045004.4.peg.1587"/>
<evidence type="ECO:0000313" key="2">
    <source>
        <dbReference type="EMBL" id="EHN59693.1"/>
    </source>
</evidence>
<accession>G9WG85</accession>
<sequence length="65" mass="7319">MSVKEDKANSLKEHNHKQAPEAEEKEAQDQLKLAKGKSDQLLSQAEKKLYALKDAAKDKISEINK</sequence>
<dbReference type="RefSeq" id="WP_007746752.1">
    <property type="nucleotide sequence ID" value="NZ_CM001398.1"/>
</dbReference>
<keyword evidence="3" id="KW-1185">Reference proteome</keyword>
<reference evidence="2 3" key="1">
    <citation type="journal article" date="2012" name="PLoS ONE">
        <title>Functional divergence in the genus oenococcus as predicted by genome sequencing of the newly-described species, Oenococcus kitaharae.</title>
        <authorList>
            <person name="Borneman A.R."/>
            <person name="McCarthy J.M."/>
            <person name="Chambers P.J."/>
            <person name="Bartowsky E.J."/>
        </authorList>
    </citation>
    <scope>NUCLEOTIDE SEQUENCE [LARGE SCALE GENOMIC DNA]</scope>
    <source>
        <strain evidence="3">DSM17330</strain>
    </source>
</reference>
<gene>
    <name evidence="2" type="ORF">OKIT_1616</name>
</gene>
<proteinExistence type="predicted"/>
<protein>
    <submittedName>
        <fullName evidence="2">Uncharacterized protein</fullName>
    </submittedName>
</protein>
<dbReference type="Proteomes" id="UP000004959">
    <property type="component" value="Chromosome"/>
</dbReference>
<feature type="region of interest" description="Disordered" evidence="1">
    <location>
        <begin position="1"/>
        <end position="39"/>
    </location>
</feature>
<dbReference type="EMBL" id="AFVZ01000001">
    <property type="protein sequence ID" value="EHN59693.1"/>
    <property type="molecule type" value="Genomic_DNA"/>
</dbReference>
<organism evidence="2 3">
    <name type="scientific">Oenococcus kitaharae DSM 17330</name>
    <dbReference type="NCBI Taxonomy" id="1045004"/>
    <lineage>
        <taxon>Bacteria</taxon>
        <taxon>Bacillati</taxon>
        <taxon>Bacillota</taxon>
        <taxon>Bacilli</taxon>
        <taxon>Lactobacillales</taxon>
        <taxon>Lactobacillaceae</taxon>
        <taxon>Oenococcus</taxon>
    </lineage>
</organism>
<dbReference type="AlphaFoldDB" id="G9WG85"/>
<evidence type="ECO:0000313" key="3">
    <source>
        <dbReference type="Proteomes" id="UP000004959"/>
    </source>
</evidence>
<name>G9WG85_9LACO</name>
<dbReference type="HOGENOM" id="CLU_2845507_0_0_9"/>
<feature type="compositionally biased region" description="Basic and acidic residues" evidence="1">
    <location>
        <begin position="1"/>
        <end position="29"/>
    </location>
</feature>
<evidence type="ECO:0000256" key="1">
    <source>
        <dbReference type="SAM" id="MobiDB-lite"/>
    </source>
</evidence>